<feature type="region of interest" description="Disordered" evidence="1">
    <location>
        <begin position="168"/>
        <end position="189"/>
    </location>
</feature>
<sequence length="600" mass="64579">MEEYILNKSRMTLIALGCLFASNQTLAVPNYSVDQNPMPGAQVTTTYNHNAGGRGITPSYGYYVTEFPSLNDYGFIAGRTDVENSPHPMIKGRTSGQAAVWINGITKNMTFFNECRDVNGDGVADASACGSRALAISNHGQVGGSINVNRAAVDGYFERSTSWWPDRTGDYDEGDRARPLSNYTPSQSQIEDINGQSNVVGTGITPGGGGPQDALVHGLVNINGDQDYIGIQYQWSRAHALNENNLVTGAVIWNDTDDYSSGAPRSLKAYTWLSGELNVVQDGITDSAHVSEGFDVNDSGLVVGLMGWDSNIRAFKWASPNGSLDDLGTLGGAQSVARSVNNAGTIVGWANVSDGAKHAFIYENGTMYDLNDYVSGDPGFVIVDAYSINEIGQILVRAYKSSSENQYWLLTDPDSLPTAPPEPEPAPVNVESMGVFGGIDDEIPLKIMADGEGNTISIGSYNTSSYIYSNRWALTIDFDPSLAEDIQTVSKQRNRQKGQGIYIQKTDADGSYLWTKRLFGKDGGSNISVKDLFVEPDGAFHIIGSSSGTVDLDPDPNVEKFVSESRKRASFRASYSSHGVLISSVLLSPFHSMPAVSITV</sequence>
<feature type="compositionally biased region" description="Basic and acidic residues" evidence="1">
    <location>
        <begin position="168"/>
        <end position="178"/>
    </location>
</feature>
<organism evidence="2">
    <name type="scientific">hydrothermal vent metagenome</name>
    <dbReference type="NCBI Taxonomy" id="652676"/>
    <lineage>
        <taxon>unclassified sequences</taxon>
        <taxon>metagenomes</taxon>
        <taxon>ecological metagenomes</taxon>
    </lineage>
</organism>
<name>A0A3B0ZND8_9ZZZZ</name>
<evidence type="ECO:0000256" key="1">
    <source>
        <dbReference type="SAM" id="MobiDB-lite"/>
    </source>
</evidence>
<dbReference type="AlphaFoldDB" id="A0A3B0ZND8"/>
<proteinExistence type="predicted"/>
<evidence type="ECO:0000313" key="2">
    <source>
        <dbReference type="EMBL" id="VAW88932.1"/>
    </source>
</evidence>
<dbReference type="NCBIfam" id="TIGR02913">
    <property type="entry name" value="HAF_rpt"/>
    <property type="match status" value="1"/>
</dbReference>
<evidence type="ECO:0008006" key="3">
    <source>
        <dbReference type="Google" id="ProtNLM"/>
    </source>
</evidence>
<gene>
    <name evidence="2" type="ORF">MNBD_GAMMA17-1943</name>
</gene>
<protein>
    <recommendedName>
        <fullName evidence="3">Autotransporter domain-containing protein</fullName>
    </recommendedName>
</protein>
<accession>A0A3B0ZND8</accession>
<dbReference type="EMBL" id="UOFQ01000113">
    <property type="protein sequence ID" value="VAW88932.1"/>
    <property type="molecule type" value="Genomic_DNA"/>
</dbReference>
<feature type="non-terminal residue" evidence="2">
    <location>
        <position position="600"/>
    </location>
</feature>
<dbReference type="InterPro" id="IPR014262">
    <property type="entry name" value="HAF_rpt"/>
</dbReference>
<reference evidence="2" key="1">
    <citation type="submission" date="2018-06" db="EMBL/GenBank/DDBJ databases">
        <authorList>
            <person name="Zhirakovskaya E."/>
        </authorList>
    </citation>
    <scope>NUCLEOTIDE SEQUENCE</scope>
</reference>